<evidence type="ECO:0000313" key="3">
    <source>
        <dbReference type="Proteomes" id="UP001491310"/>
    </source>
</evidence>
<sequence length="281" mass="30393">MQAAWLRDAFLQQAALFGVCPGTIAAPQYANGAAMLGIQPTGFAAMASGPLAGFNGYPPPPATPAAPSRPRRPLSRIAAGARKPSVVHCPHHRSGVRYMPIGYPEHIQGWEQGLYLPEADRRVRNFATNREDVVILDCQSLRCPKVCTPAELCDVLQELAVGPSFADGFDVFKLRASDVRDDTDAKQLSAQSLFDRDFLVCSRHPDDPKARSALTNAEYVLISPADGAEYEQPDFQAILSRLEGELAEARARARRANGDDNVAAATPEEESAPEETAAPQR</sequence>
<reference evidence="2 3" key="1">
    <citation type="journal article" date="2024" name="Nat. Commun.">
        <title>Phylogenomics reveals the evolutionary origins of lichenization in chlorophyte algae.</title>
        <authorList>
            <person name="Puginier C."/>
            <person name="Libourel C."/>
            <person name="Otte J."/>
            <person name="Skaloud P."/>
            <person name="Haon M."/>
            <person name="Grisel S."/>
            <person name="Petersen M."/>
            <person name="Berrin J.G."/>
            <person name="Delaux P.M."/>
            <person name="Dal Grande F."/>
            <person name="Keller J."/>
        </authorList>
    </citation>
    <scope>NUCLEOTIDE SEQUENCE [LARGE SCALE GENOMIC DNA]</scope>
    <source>
        <strain evidence="2 3">SAG 216-7</strain>
    </source>
</reference>
<protein>
    <submittedName>
        <fullName evidence="2">Uncharacterized protein</fullName>
    </submittedName>
</protein>
<proteinExistence type="predicted"/>
<feature type="region of interest" description="Disordered" evidence="1">
    <location>
        <begin position="251"/>
        <end position="281"/>
    </location>
</feature>
<gene>
    <name evidence="2" type="ORF">WJX75_006313</name>
</gene>
<evidence type="ECO:0000313" key="2">
    <source>
        <dbReference type="EMBL" id="KAK9918727.1"/>
    </source>
</evidence>
<accession>A0ABR2Z3E9</accession>
<keyword evidence="3" id="KW-1185">Reference proteome</keyword>
<organism evidence="2 3">
    <name type="scientific">Coccomyxa subellipsoidea</name>
    <dbReference type="NCBI Taxonomy" id="248742"/>
    <lineage>
        <taxon>Eukaryota</taxon>
        <taxon>Viridiplantae</taxon>
        <taxon>Chlorophyta</taxon>
        <taxon>core chlorophytes</taxon>
        <taxon>Trebouxiophyceae</taxon>
        <taxon>Trebouxiophyceae incertae sedis</taxon>
        <taxon>Coccomyxaceae</taxon>
        <taxon>Coccomyxa</taxon>
    </lineage>
</organism>
<dbReference type="Proteomes" id="UP001491310">
    <property type="component" value="Unassembled WGS sequence"/>
</dbReference>
<evidence type="ECO:0000256" key="1">
    <source>
        <dbReference type="SAM" id="MobiDB-lite"/>
    </source>
</evidence>
<comment type="caution">
    <text evidence="2">The sequence shown here is derived from an EMBL/GenBank/DDBJ whole genome shotgun (WGS) entry which is preliminary data.</text>
</comment>
<dbReference type="EMBL" id="JALJOT010000001">
    <property type="protein sequence ID" value="KAK9918727.1"/>
    <property type="molecule type" value="Genomic_DNA"/>
</dbReference>
<name>A0ABR2Z3E9_9CHLO</name>